<proteinExistence type="predicted"/>
<comment type="caution">
    <text evidence="4">The sequence shown here is derived from an EMBL/GenBank/DDBJ whole genome shotgun (WGS) entry which is preliminary data.</text>
</comment>
<organism evidence="4 5">
    <name type="scientific">Candidatus Choladousia intestinavium</name>
    <dbReference type="NCBI Taxonomy" id="2840727"/>
    <lineage>
        <taxon>Bacteria</taxon>
        <taxon>Bacillati</taxon>
        <taxon>Bacillota</taxon>
        <taxon>Clostridia</taxon>
        <taxon>Lachnospirales</taxon>
        <taxon>Lachnospiraceae</taxon>
        <taxon>Lachnospiraceae incertae sedis</taxon>
        <taxon>Candidatus Choladousia</taxon>
    </lineage>
</organism>
<name>A0A9D1AFQ8_9FIRM</name>
<dbReference type="InterPro" id="IPR013762">
    <property type="entry name" value="Integrase-like_cat_sf"/>
</dbReference>
<dbReference type="EMBL" id="DVGK01000129">
    <property type="protein sequence ID" value="HIR14529.1"/>
    <property type="molecule type" value="Genomic_DNA"/>
</dbReference>
<gene>
    <name evidence="4" type="ORF">IAB31_11470</name>
</gene>
<dbReference type="CDD" id="cd00397">
    <property type="entry name" value="DNA_BRE_C"/>
    <property type="match status" value="1"/>
</dbReference>
<dbReference type="Proteomes" id="UP000886757">
    <property type="component" value="Unassembled WGS sequence"/>
</dbReference>
<evidence type="ECO:0000256" key="2">
    <source>
        <dbReference type="ARBA" id="ARBA00023172"/>
    </source>
</evidence>
<dbReference type="AlphaFoldDB" id="A0A9D1AFQ8"/>
<feature type="domain" description="Tyr recombinase" evidence="3">
    <location>
        <begin position="223"/>
        <end position="387"/>
    </location>
</feature>
<dbReference type="GO" id="GO:0003677">
    <property type="term" value="F:DNA binding"/>
    <property type="evidence" value="ECO:0007669"/>
    <property type="project" value="UniProtKB-KW"/>
</dbReference>
<sequence length="395" mass="45618">MPKRKKYPRLPNGFGSIKYLGKNRKNPYGVYPPSDRVNEEGNYLYPKAICYTDDWYVGFAVLNAWRAGTYKPGDEFLFRAQRRACQTDLDDFCARILADHSAQFHTDLARKEHAPTFAQVYEDFYRWKFGEAKKKLSKQSRNSTRVAFKNSACLHDRIFRDLKLQDFQDCVNAGLKREKPLAEASLELIISLHHQMAKYALAHDICDRDYTQGLYMPDAAGDESGVPFTADELRILWDHKDDPVIEMALILVYSGWRIDEARHLDVDLENQSFTGGNKTKAGKYRTVPIHPLIFPLVRKRIKEYGCLLPVTPGTYRLKFHNVLSRLGISGDPIHTPHDCRHTFSALCEHYQVTENDRKRMMGHSFGSDITNKIYGHRTLPELRKEIEKIVKDLDG</sequence>
<dbReference type="InterPro" id="IPR002104">
    <property type="entry name" value="Integrase_catalytic"/>
</dbReference>
<dbReference type="SUPFAM" id="SSF56349">
    <property type="entry name" value="DNA breaking-rejoining enzymes"/>
    <property type="match status" value="1"/>
</dbReference>
<evidence type="ECO:0000313" key="5">
    <source>
        <dbReference type="Proteomes" id="UP000886757"/>
    </source>
</evidence>
<dbReference type="GO" id="GO:0006310">
    <property type="term" value="P:DNA recombination"/>
    <property type="evidence" value="ECO:0007669"/>
    <property type="project" value="UniProtKB-KW"/>
</dbReference>
<keyword evidence="2" id="KW-0233">DNA recombination</keyword>
<dbReference type="InterPro" id="IPR011010">
    <property type="entry name" value="DNA_brk_join_enz"/>
</dbReference>
<keyword evidence="1" id="KW-0238">DNA-binding</keyword>
<evidence type="ECO:0000313" key="4">
    <source>
        <dbReference type="EMBL" id="HIR14529.1"/>
    </source>
</evidence>
<dbReference type="Gene3D" id="1.10.443.10">
    <property type="entry name" value="Intergrase catalytic core"/>
    <property type="match status" value="1"/>
</dbReference>
<accession>A0A9D1AFQ8</accession>
<evidence type="ECO:0000259" key="3">
    <source>
        <dbReference type="PROSITE" id="PS51898"/>
    </source>
</evidence>
<reference evidence="4" key="1">
    <citation type="submission" date="2020-10" db="EMBL/GenBank/DDBJ databases">
        <authorList>
            <person name="Gilroy R."/>
        </authorList>
    </citation>
    <scope>NUCLEOTIDE SEQUENCE</scope>
    <source>
        <strain evidence="4">ChiSjej4B22-8148</strain>
    </source>
</reference>
<dbReference type="InterPro" id="IPR010998">
    <property type="entry name" value="Integrase_recombinase_N"/>
</dbReference>
<reference evidence="4" key="2">
    <citation type="journal article" date="2021" name="PeerJ">
        <title>Extensive microbial diversity within the chicken gut microbiome revealed by metagenomics and culture.</title>
        <authorList>
            <person name="Gilroy R."/>
            <person name="Ravi A."/>
            <person name="Getino M."/>
            <person name="Pursley I."/>
            <person name="Horton D.L."/>
            <person name="Alikhan N.F."/>
            <person name="Baker D."/>
            <person name="Gharbi K."/>
            <person name="Hall N."/>
            <person name="Watson M."/>
            <person name="Adriaenssens E.M."/>
            <person name="Foster-Nyarko E."/>
            <person name="Jarju S."/>
            <person name="Secka A."/>
            <person name="Antonio M."/>
            <person name="Oren A."/>
            <person name="Chaudhuri R.R."/>
            <person name="La Ragione R."/>
            <person name="Hildebrand F."/>
            <person name="Pallen M.J."/>
        </authorList>
    </citation>
    <scope>NUCLEOTIDE SEQUENCE</scope>
    <source>
        <strain evidence="4">ChiSjej4B22-8148</strain>
    </source>
</reference>
<evidence type="ECO:0000256" key="1">
    <source>
        <dbReference type="ARBA" id="ARBA00023125"/>
    </source>
</evidence>
<dbReference type="GO" id="GO:0015074">
    <property type="term" value="P:DNA integration"/>
    <property type="evidence" value="ECO:0007669"/>
    <property type="project" value="InterPro"/>
</dbReference>
<dbReference type="PROSITE" id="PS51898">
    <property type="entry name" value="TYR_RECOMBINASE"/>
    <property type="match status" value="1"/>
</dbReference>
<protein>
    <submittedName>
        <fullName evidence="4">Site-specific integrase</fullName>
    </submittedName>
</protein>
<dbReference type="Gene3D" id="1.10.150.130">
    <property type="match status" value="1"/>
</dbReference>